<proteinExistence type="inferred from homology"/>
<dbReference type="SUPFAM" id="SSF51735">
    <property type="entry name" value="NAD(P)-binding Rossmann-fold domains"/>
    <property type="match status" value="1"/>
</dbReference>
<evidence type="ECO:0000256" key="2">
    <source>
        <dbReference type="ARBA" id="ARBA00023002"/>
    </source>
</evidence>
<dbReference type="GO" id="GO:0016491">
    <property type="term" value="F:oxidoreductase activity"/>
    <property type="evidence" value="ECO:0007669"/>
    <property type="project" value="UniProtKB-KW"/>
</dbReference>
<dbReference type="RefSeq" id="WP_108718753.1">
    <property type="nucleotide sequence ID" value="NZ_VENP01000016.1"/>
</dbReference>
<dbReference type="InterPro" id="IPR036291">
    <property type="entry name" value="NAD(P)-bd_dom_sf"/>
</dbReference>
<comment type="caution">
    <text evidence="4">The sequence shown here is derived from an EMBL/GenBank/DDBJ whole genome shotgun (WGS) entry which is preliminary data.</text>
</comment>
<comment type="similarity">
    <text evidence="1 3">Belongs to the short-chain dehydrogenases/reductases (SDR) family.</text>
</comment>
<dbReference type="AlphaFoldDB" id="A0A5C5BE02"/>
<dbReference type="FunFam" id="3.40.50.720:FF:000084">
    <property type="entry name" value="Short-chain dehydrogenase reductase"/>
    <property type="match status" value="1"/>
</dbReference>
<accession>A0A5C5BE02</accession>
<sequence>MTLTADRTVQEWQERITPDRFAGRTVIVTGAGSGIGRATASRIAREGGRVVAVDVAADRLDAVVGELGEAIVAVGGDITSTEDVARIVAAAGEQIDGLANVAGIMDDFAPVHEVTDAMWQRVLAVNLTGSFQLMRAVLPAMLAAGHGSIVNVTSEAGLRGSAAGTAYTTSKHAVIGLTKSAAVMYAPHGIRVNGVAPGGVATNIAIPAINPTGMGRLQAFHAILPPPAQAEHLAAAITYLLSDDAINVSGAILPSDGGWSAQ</sequence>
<dbReference type="EMBL" id="VENP01000016">
    <property type="protein sequence ID" value="TNU75111.1"/>
    <property type="molecule type" value="Genomic_DNA"/>
</dbReference>
<dbReference type="PANTHER" id="PTHR24321">
    <property type="entry name" value="DEHYDROGENASES, SHORT CHAIN"/>
    <property type="match status" value="1"/>
</dbReference>
<dbReference type="Proteomes" id="UP000313849">
    <property type="component" value="Unassembled WGS sequence"/>
</dbReference>
<dbReference type="OrthoDB" id="7064009at2"/>
<dbReference type="Pfam" id="PF00106">
    <property type="entry name" value="adh_short"/>
    <property type="match status" value="1"/>
</dbReference>
<dbReference type="PRINTS" id="PR00080">
    <property type="entry name" value="SDRFAMILY"/>
</dbReference>
<evidence type="ECO:0000256" key="3">
    <source>
        <dbReference type="RuleBase" id="RU000363"/>
    </source>
</evidence>
<dbReference type="CDD" id="cd05233">
    <property type="entry name" value="SDR_c"/>
    <property type="match status" value="1"/>
</dbReference>
<keyword evidence="5" id="KW-1185">Reference proteome</keyword>
<dbReference type="InterPro" id="IPR002347">
    <property type="entry name" value="SDR_fam"/>
</dbReference>
<dbReference type="Gene3D" id="3.40.50.720">
    <property type="entry name" value="NAD(P)-binding Rossmann-like Domain"/>
    <property type="match status" value="1"/>
</dbReference>
<protein>
    <submittedName>
        <fullName evidence="4">SDR family NAD(P)-dependent oxidoreductase</fullName>
    </submittedName>
</protein>
<dbReference type="PANTHER" id="PTHR24321:SF8">
    <property type="entry name" value="ESTRADIOL 17-BETA-DEHYDROGENASE 8-RELATED"/>
    <property type="match status" value="1"/>
</dbReference>
<gene>
    <name evidence="4" type="ORF">FH969_06120</name>
</gene>
<evidence type="ECO:0000256" key="1">
    <source>
        <dbReference type="ARBA" id="ARBA00006484"/>
    </source>
</evidence>
<evidence type="ECO:0000313" key="4">
    <source>
        <dbReference type="EMBL" id="TNU75111.1"/>
    </source>
</evidence>
<dbReference type="InterPro" id="IPR020904">
    <property type="entry name" value="Sc_DH/Rdtase_CS"/>
</dbReference>
<dbReference type="PROSITE" id="PS00061">
    <property type="entry name" value="ADH_SHORT"/>
    <property type="match status" value="1"/>
</dbReference>
<keyword evidence="2" id="KW-0560">Oxidoreductase</keyword>
<dbReference type="PRINTS" id="PR00081">
    <property type="entry name" value="GDHRDH"/>
</dbReference>
<name>A0A5C5BE02_9MICO</name>
<organism evidence="4 5">
    <name type="scientific">Miniimonas arenae</name>
    <dbReference type="NCBI Taxonomy" id="676201"/>
    <lineage>
        <taxon>Bacteria</taxon>
        <taxon>Bacillati</taxon>
        <taxon>Actinomycetota</taxon>
        <taxon>Actinomycetes</taxon>
        <taxon>Micrococcales</taxon>
        <taxon>Beutenbergiaceae</taxon>
        <taxon>Miniimonas</taxon>
    </lineage>
</organism>
<evidence type="ECO:0000313" key="5">
    <source>
        <dbReference type="Proteomes" id="UP000313849"/>
    </source>
</evidence>
<reference evidence="4 5" key="1">
    <citation type="submission" date="2019-06" db="EMBL/GenBank/DDBJ databases">
        <title>Draft genome sequence of Miniimonas arenae KCTC 19750T isolated from sea sand.</title>
        <authorList>
            <person name="Park S.-J."/>
        </authorList>
    </citation>
    <scope>NUCLEOTIDE SEQUENCE [LARGE SCALE GENOMIC DNA]</scope>
    <source>
        <strain evidence="4 5">KCTC 19750</strain>
    </source>
</reference>